<evidence type="ECO:0008006" key="14">
    <source>
        <dbReference type="Google" id="ProtNLM"/>
    </source>
</evidence>
<evidence type="ECO:0000256" key="8">
    <source>
        <dbReference type="ARBA" id="ARBA00023034"/>
    </source>
</evidence>
<keyword evidence="5 11" id="KW-0812">Transmembrane</keyword>
<comment type="subcellular location">
    <subcellularLocation>
        <location evidence="1">Golgi apparatus membrane</location>
        <topology evidence="1">Single-pass type II membrane protein</topology>
    </subcellularLocation>
</comment>
<dbReference type="RefSeq" id="XP_030849804.1">
    <property type="nucleotide sequence ID" value="XM_030993944.1"/>
</dbReference>
<keyword evidence="4" id="KW-0808">Transferase</keyword>
<evidence type="ECO:0000256" key="11">
    <source>
        <dbReference type="SAM" id="Phobius"/>
    </source>
</evidence>
<dbReference type="FunFam" id="3.90.550.50:FF:000001">
    <property type="entry name" value="Hexosyltransferase"/>
    <property type="match status" value="1"/>
</dbReference>
<dbReference type="AlphaFoldDB" id="A0A7M7PG87"/>
<dbReference type="Gene3D" id="3.90.550.50">
    <property type="match status" value="2"/>
</dbReference>
<protein>
    <recommendedName>
        <fullName evidence="14">Hexosyltransferase</fullName>
    </recommendedName>
</protein>
<sequence>MALMNRSNRKILVKLIGVGIVVILLIILIETFERDHKTVANFQGSGGVVGFLHRMTWITPPNKERVDKAKALSYKGRHRKYFSEALVDLFGFSSECHLRDADGTKKGLRSTSVIILLHSSPSRVALRGKIRETWASPEECRKHGVLVRFVMGGPASQDEVELLKEESAKHGDVLVGNFTDTVRATTMKSLLGLRWTIVFCSRIDYVIEASDKTFMWLDKLPKLLRTFKKEKNSKFILGARSNSSRVVHEASSEFYVGNAVLNREFYPVYCSLQGGIIMPFALAVKHYKYTWSTPALVPFADALIGLSAEAYGWKVKHSHAFSLEHIGPNDACPLSSRFTAISPIFYNIPTIWQQLHDRMYMKECDNPDLDVIYAGKVADNARYFKTVLKTVRESSEVSCVEQDLFMIVLISSHPARKHSRDTIRGTWANKDFLGSLSKKVKVFFLIGQPDPLNPALRLTLDEEHDENRDLLEGNFLDTFKNLTLKHMFGLTWTADHCSNAKYFLKGDDDVFANLENIINLLQEMNSHGRGLRELYLGDGGREYRNRDQNSKYHVSSEEYSGRVFPQYCVGGGYVLSMDLVVRVLQEALRTPMLSSRDDVFVGILMKKIQVPLVYNEGMAAHEGIADDLLSKLAEDIETGEQMEALGRTLGFKVADINRYTETNRIEGRVTCKGTRDMLFDWRQTVVPCDQHIRLKQALIDAELVMLADTYLKRTPIIQDIYSEKISESLTVQQCRKKLENKYQDQLCKIQMKPWDRNDYAEFEDMHTVVTMVKKDGRGNDTKKKEILQNSVAEIFSTKVNGKLPARILISAPAGRGKTTAVAKMAYDWVHREKGSALEHLPLLFVVKFRNTSQLTSIGEAIKSQLLSDVHDLTPEGLESFIRKNQ</sequence>
<evidence type="ECO:0000313" key="12">
    <source>
        <dbReference type="EnsemblMetazoa" id="XP_030849804"/>
    </source>
</evidence>
<dbReference type="EnsemblMetazoa" id="XM_030993944">
    <property type="protein sequence ID" value="XP_030849804"/>
    <property type="gene ID" value="LOC115927724"/>
</dbReference>
<keyword evidence="13" id="KW-1185">Reference proteome</keyword>
<comment type="similarity">
    <text evidence="2">Belongs to the glycosyltransferase 31 family.</text>
</comment>
<evidence type="ECO:0000256" key="6">
    <source>
        <dbReference type="ARBA" id="ARBA00022968"/>
    </source>
</evidence>
<proteinExistence type="inferred from homology"/>
<evidence type="ECO:0000256" key="10">
    <source>
        <dbReference type="ARBA" id="ARBA00023180"/>
    </source>
</evidence>
<dbReference type="InterPro" id="IPR027417">
    <property type="entry name" value="P-loop_NTPase"/>
</dbReference>
<organism evidence="12 13">
    <name type="scientific">Strongylocentrotus purpuratus</name>
    <name type="common">Purple sea urchin</name>
    <dbReference type="NCBI Taxonomy" id="7668"/>
    <lineage>
        <taxon>Eukaryota</taxon>
        <taxon>Metazoa</taxon>
        <taxon>Echinodermata</taxon>
        <taxon>Eleutherozoa</taxon>
        <taxon>Echinozoa</taxon>
        <taxon>Echinoidea</taxon>
        <taxon>Euechinoidea</taxon>
        <taxon>Echinacea</taxon>
        <taxon>Camarodonta</taxon>
        <taxon>Echinidea</taxon>
        <taxon>Strongylocentrotidae</taxon>
        <taxon>Strongylocentrotus</taxon>
    </lineage>
</organism>
<dbReference type="InterPro" id="IPR052813">
    <property type="entry name" value="CMIP"/>
</dbReference>
<evidence type="ECO:0000256" key="5">
    <source>
        <dbReference type="ARBA" id="ARBA00022692"/>
    </source>
</evidence>
<dbReference type="OrthoDB" id="115198at2759"/>
<accession>A0A7M7PG87</accession>
<evidence type="ECO:0000256" key="1">
    <source>
        <dbReference type="ARBA" id="ARBA00004323"/>
    </source>
</evidence>
<keyword evidence="6" id="KW-0735">Signal-anchor</keyword>
<dbReference type="PANTHER" id="PTHR25480">
    <property type="entry name" value="LEUCINE-RICH REPEAT-CONTAINING PROTEIN 73"/>
    <property type="match status" value="1"/>
</dbReference>
<dbReference type="InterPro" id="IPR002659">
    <property type="entry name" value="Glyco_trans_31"/>
</dbReference>
<dbReference type="Gene3D" id="3.40.50.300">
    <property type="entry name" value="P-loop containing nucleotide triphosphate hydrolases"/>
    <property type="match status" value="1"/>
</dbReference>
<name>A0A7M7PG87_STRPU</name>
<evidence type="ECO:0000256" key="3">
    <source>
        <dbReference type="ARBA" id="ARBA00022676"/>
    </source>
</evidence>
<dbReference type="CDD" id="cd01670">
    <property type="entry name" value="Death"/>
    <property type="match status" value="1"/>
</dbReference>
<keyword evidence="8" id="KW-0333">Golgi apparatus</keyword>
<keyword evidence="10" id="KW-0325">Glycoprotein</keyword>
<dbReference type="GO" id="GO:0016758">
    <property type="term" value="F:hexosyltransferase activity"/>
    <property type="evidence" value="ECO:0007669"/>
    <property type="project" value="InterPro"/>
</dbReference>
<evidence type="ECO:0000256" key="2">
    <source>
        <dbReference type="ARBA" id="ARBA00008661"/>
    </source>
</evidence>
<keyword evidence="7 11" id="KW-1133">Transmembrane helix</keyword>
<evidence type="ECO:0000256" key="7">
    <source>
        <dbReference type="ARBA" id="ARBA00022989"/>
    </source>
</evidence>
<dbReference type="GO" id="GO:0000139">
    <property type="term" value="C:Golgi membrane"/>
    <property type="evidence" value="ECO:0007669"/>
    <property type="project" value="UniProtKB-SubCell"/>
</dbReference>
<dbReference type="OMA" id="NEGMAAH"/>
<evidence type="ECO:0000313" key="13">
    <source>
        <dbReference type="Proteomes" id="UP000007110"/>
    </source>
</evidence>
<dbReference type="InParanoid" id="A0A7M7PG87"/>
<reference evidence="13" key="1">
    <citation type="submission" date="2015-02" db="EMBL/GenBank/DDBJ databases">
        <title>Genome sequencing for Strongylocentrotus purpuratus.</title>
        <authorList>
            <person name="Murali S."/>
            <person name="Liu Y."/>
            <person name="Vee V."/>
            <person name="English A."/>
            <person name="Wang M."/>
            <person name="Skinner E."/>
            <person name="Han Y."/>
            <person name="Muzny D.M."/>
            <person name="Worley K.C."/>
            <person name="Gibbs R.A."/>
        </authorList>
    </citation>
    <scope>NUCLEOTIDE SEQUENCE</scope>
</reference>
<evidence type="ECO:0000256" key="4">
    <source>
        <dbReference type="ARBA" id="ARBA00022679"/>
    </source>
</evidence>
<dbReference type="KEGG" id="spu:115927724"/>
<dbReference type="Pfam" id="PF01762">
    <property type="entry name" value="Galactosyl_T"/>
    <property type="match status" value="2"/>
</dbReference>
<dbReference type="GeneID" id="115927724"/>
<evidence type="ECO:0000256" key="9">
    <source>
        <dbReference type="ARBA" id="ARBA00023136"/>
    </source>
</evidence>
<dbReference type="PANTHER" id="PTHR25480:SF0">
    <property type="entry name" value="C-MAF-INDUCING PROTEIN"/>
    <property type="match status" value="1"/>
</dbReference>
<reference evidence="12" key="2">
    <citation type="submission" date="2021-01" db="UniProtKB">
        <authorList>
            <consortium name="EnsemblMetazoa"/>
        </authorList>
    </citation>
    <scope>IDENTIFICATION</scope>
</reference>
<keyword evidence="3" id="KW-0328">Glycosyltransferase</keyword>
<feature type="transmembrane region" description="Helical" evidence="11">
    <location>
        <begin position="12"/>
        <end position="29"/>
    </location>
</feature>
<dbReference type="Proteomes" id="UP000007110">
    <property type="component" value="Unassembled WGS sequence"/>
</dbReference>
<keyword evidence="9 11" id="KW-0472">Membrane</keyword>